<protein>
    <submittedName>
        <fullName evidence="1">Leucine-rich repeat receptor-like protein kinase</fullName>
    </submittedName>
</protein>
<evidence type="ECO:0000313" key="1">
    <source>
        <dbReference type="EMBL" id="KAI8005019.1"/>
    </source>
</evidence>
<dbReference type="Proteomes" id="UP001060215">
    <property type="component" value="Chromosome 9"/>
</dbReference>
<dbReference type="EMBL" id="CM045766">
    <property type="protein sequence ID" value="KAI8005019.1"/>
    <property type="molecule type" value="Genomic_DNA"/>
</dbReference>
<name>A0ACC0GWD9_9ERIC</name>
<comment type="caution">
    <text evidence="1">The sequence shown here is derived from an EMBL/GenBank/DDBJ whole genome shotgun (WGS) entry which is preliminary data.</text>
</comment>
<keyword evidence="2" id="KW-1185">Reference proteome</keyword>
<gene>
    <name evidence="1" type="ORF">LOK49_LG08G00102</name>
</gene>
<reference evidence="1 2" key="1">
    <citation type="journal article" date="2022" name="Plant J.">
        <title>Chromosome-level genome of Camellia lanceoleosa provides a valuable resource for understanding genome evolution and self-incompatibility.</title>
        <authorList>
            <person name="Gong W."/>
            <person name="Xiao S."/>
            <person name="Wang L."/>
            <person name="Liao Z."/>
            <person name="Chang Y."/>
            <person name="Mo W."/>
            <person name="Hu G."/>
            <person name="Li W."/>
            <person name="Zhao G."/>
            <person name="Zhu H."/>
            <person name="Hu X."/>
            <person name="Ji K."/>
            <person name="Xiang X."/>
            <person name="Song Q."/>
            <person name="Yuan D."/>
            <person name="Jin S."/>
            <person name="Zhang L."/>
        </authorList>
    </citation>
    <scope>NUCLEOTIDE SEQUENCE [LARGE SCALE GENOMIC DNA]</scope>
    <source>
        <strain evidence="1">SQ_2022a</strain>
    </source>
</reference>
<evidence type="ECO:0000313" key="2">
    <source>
        <dbReference type="Proteomes" id="UP001060215"/>
    </source>
</evidence>
<accession>A0ACC0GWD9</accession>
<sequence length="124" mass="13420">MKVNERCDVYSFGVLTPELITGKHPGDVISSSSLLSSISSSTSIVHGILSKDVLDQCLLPPKNQVAEQAVMVAKLAFACLQANPLSRPTMRQVAMKLSDDHVTMKISDDQGPPLQNQFHMITLG</sequence>
<organism evidence="1 2">
    <name type="scientific">Camellia lanceoleosa</name>
    <dbReference type="NCBI Taxonomy" id="1840588"/>
    <lineage>
        <taxon>Eukaryota</taxon>
        <taxon>Viridiplantae</taxon>
        <taxon>Streptophyta</taxon>
        <taxon>Embryophyta</taxon>
        <taxon>Tracheophyta</taxon>
        <taxon>Spermatophyta</taxon>
        <taxon>Magnoliopsida</taxon>
        <taxon>eudicotyledons</taxon>
        <taxon>Gunneridae</taxon>
        <taxon>Pentapetalae</taxon>
        <taxon>asterids</taxon>
        <taxon>Ericales</taxon>
        <taxon>Theaceae</taxon>
        <taxon>Camellia</taxon>
    </lineage>
</organism>
<proteinExistence type="predicted"/>